<keyword evidence="6" id="KW-0963">Cytoplasm</keyword>
<evidence type="ECO:0000313" key="12">
    <source>
        <dbReference type="EMBL" id="KKN12948.1"/>
    </source>
</evidence>
<keyword evidence="9" id="KW-0413">Isomerase</keyword>
<comment type="similarity">
    <text evidence="4">Belongs to the SIS family. GmhA subfamily.</text>
</comment>
<evidence type="ECO:0000256" key="10">
    <source>
        <dbReference type="ARBA" id="ARBA00023277"/>
    </source>
</evidence>
<comment type="subcellular location">
    <subcellularLocation>
        <location evidence="3">Cytoplasm</location>
    </subcellularLocation>
</comment>
<comment type="catalytic activity">
    <reaction evidence="1">
        <text>2 D-sedoheptulose 7-phosphate = D-glycero-alpha-D-manno-heptose 7-phosphate + D-glycero-beta-D-manno-heptose 7-phosphate</text>
        <dbReference type="Rhea" id="RHEA:27489"/>
        <dbReference type="ChEBI" id="CHEBI:57483"/>
        <dbReference type="ChEBI" id="CHEBI:60203"/>
        <dbReference type="ChEBI" id="CHEBI:60204"/>
        <dbReference type="EC" id="5.3.1.28"/>
    </reaction>
</comment>
<feature type="domain" description="SIS" evidence="11">
    <location>
        <begin position="27"/>
        <end position="182"/>
    </location>
</feature>
<evidence type="ECO:0000256" key="7">
    <source>
        <dbReference type="ARBA" id="ARBA00022723"/>
    </source>
</evidence>
<evidence type="ECO:0000256" key="2">
    <source>
        <dbReference type="ARBA" id="ARBA00001947"/>
    </source>
</evidence>
<dbReference type="GO" id="GO:0008968">
    <property type="term" value="F:D-sedoheptulose 7-phosphate isomerase activity"/>
    <property type="evidence" value="ECO:0007669"/>
    <property type="project" value="InterPro"/>
</dbReference>
<keyword evidence="10" id="KW-0119">Carbohydrate metabolism</keyword>
<comment type="caution">
    <text evidence="12">The sequence shown here is derived from an EMBL/GenBank/DDBJ whole genome shotgun (WGS) entry which is preliminary data.</text>
</comment>
<keyword evidence="7" id="KW-0479">Metal-binding</keyword>
<dbReference type="PANTHER" id="PTHR30390">
    <property type="entry name" value="SEDOHEPTULOSE 7-PHOSPHATE ISOMERASE / DNAA INITIATOR-ASSOCIATING FACTOR FOR REPLICATION INITIATION"/>
    <property type="match status" value="1"/>
</dbReference>
<proteinExistence type="inferred from homology"/>
<dbReference type="PANTHER" id="PTHR30390:SF6">
    <property type="entry name" value="DNAA INITIATOR-ASSOCIATING PROTEIN DIAA"/>
    <property type="match status" value="1"/>
</dbReference>
<dbReference type="GO" id="GO:0046872">
    <property type="term" value="F:metal ion binding"/>
    <property type="evidence" value="ECO:0007669"/>
    <property type="project" value="UniProtKB-KW"/>
</dbReference>
<sequence length="203" mass="22321">MESIIEEHINVIKNIQIAPIKHVAEKVKESLDNNGKVIWMGNGGSAADCQHLAAEFVGRFEKERNPLSSIALTTDTSILTAIGNDYGFEQIFARQIKALCNKNDIVIGISTSGYSENIIVALEEAKKIGAYTISFTGESGGKAGTISDYSIKIPSSNTARIQEAHILIGHMICSEIDKITVVGKYDFKRISSIFKKWRRSSNR</sequence>
<evidence type="ECO:0000256" key="1">
    <source>
        <dbReference type="ARBA" id="ARBA00000348"/>
    </source>
</evidence>
<dbReference type="EMBL" id="LAZR01003975">
    <property type="protein sequence ID" value="KKN12948.1"/>
    <property type="molecule type" value="Genomic_DNA"/>
</dbReference>
<comment type="cofactor">
    <cofactor evidence="2">
        <name>Zn(2+)</name>
        <dbReference type="ChEBI" id="CHEBI:29105"/>
    </cofactor>
</comment>
<dbReference type="InterPro" id="IPR001347">
    <property type="entry name" value="SIS_dom"/>
</dbReference>
<evidence type="ECO:0000256" key="6">
    <source>
        <dbReference type="ARBA" id="ARBA00022490"/>
    </source>
</evidence>
<evidence type="ECO:0000259" key="11">
    <source>
        <dbReference type="PROSITE" id="PS51464"/>
    </source>
</evidence>
<keyword evidence="8" id="KW-0862">Zinc</keyword>
<evidence type="ECO:0000256" key="4">
    <source>
        <dbReference type="ARBA" id="ARBA00009894"/>
    </source>
</evidence>
<gene>
    <name evidence="12" type="ORF">LCGC14_1011320</name>
</gene>
<protein>
    <recommendedName>
        <fullName evidence="5">D-sedoheptulose-7-phosphate isomerase</fullName>
        <ecNumber evidence="5">5.3.1.28</ecNumber>
    </recommendedName>
</protein>
<dbReference type="EC" id="5.3.1.28" evidence="5"/>
<dbReference type="Gene3D" id="3.40.50.10490">
    <property type="entry name" value="Glucose-6-phosphate isomerase like protein, domain 1"/>
    <property type="match status" value="1"/>
</dbReference>
<dbReference type="GO" id="GO:0005737">
    <property type="term" value="C:cytoplasm"/>
    <property type="evidence" value="ECO:0007669"/>
    <property type="project" value="UniProtKB-SubCell"/>
</dbReference>
<dbReference type="HAMAP" id="MF_00067">
    <property type="entry name" value="GmhA"/>
    <property type="match status" value="1"/>
</dbReference>
<name>A0A0F9R684_9ZZZZ</name>
<accession>A0A0F9R684</accession>
<dbReference type="SUPFAM" id="SSF53697">
    <property type="entry name" value="SIS domain"/>
    <property type="match status" value="1"/>
</dbReference>
<evidence type="ECO:0000256" key="8">
    <source>
        <dbReference type="ARBA" id="ARBA00022833"/>
    </source>
</evidence>
<dbReference type="GO" id="GO:0097367">
    <property type="term" value="F:carbohydrate derivative binding"/>
    <property type="evidence" value="ECO:0007669"/>
    <property type="project" value="InterPro"/>
</dbReference>
<dbReference type="GO" id="GO:1901135">
    <property type="term" value="P:carbohydrate derivative metabolic process"/>
    <property type="evidence" value="ECO:0007669"/>
    <property type="project" value="InterPro"/>
</dbReference>
<dbReference type="InterPro" id="IPR050099">
    <property type="entry name" value="SIS_GmhA/DiaA_subfam"/>
</dbReference>
<dbReference type="InterPro" id="IPR035461">
    <property type="entry name" value="GmhA/DiaA"/>
</dbReference>
<dbReference type="InterPro" id="IPR046348">
    <property type="entry name" value="SIS_dom_sf"/>
</dbReference>
<evidence type="ECO:0000256" key="3">
    <source>
        <dbReference type="ARBA" id="ARBA00004496"/>
    </source>
</evidence>
<dbReference type="AlphaFoldDB" id="A0A0F9R684"/>
<evidence type="ECO:0000256" key="5">
    <source>
        <dbReference type="ARBA" id="ARBA00012580"/>
    </source>
</evidence>
<dbReference type="Pfam" id="PF13580">
    <property type="entry name" value="SIS_2"/>
    <property type="match status" value="1"/>
</dbReference>
<dbReference type="PROSITE" id="PS51464">
    <property type="entry name" value="SIS"/>
    <property type="match status" value="1"/>
</dbReference>
<evidence type="ECO:0000256" key="9">
    <source>
        <dbReference type="ARBA" id="ARBA00023235"/>
    </source>
</evidence>
<dbReference type="CDD" id="cd05006">
    <property type="entry name" value="SIS_GmhA"/>
    <property type="match status" value="1"/>
</dbReference>
<dbReference type="InterPro" id="IPR004515">
    <property type="entry name" value="Phosphoheptose_Isoase"/>
</dbReference>
<organism evidence="12">
    <name type="scientific">marine sediment metagenome</name>
    <dbReference type="NCBI Taxonomy" id="412755"/>
    <lineage>
        <taxon>unclassified sequences</taxon>
        <taxon>metagenomes</taxon>
        <taxon>ecological metagenomes</taxon>
    </lineage>
</organism>
<reference evidence="12" key="1">
    <citation type="journal article" date="2015" name="Nature">
        <title>Complex archaea that bridge the gap between prokaryotes and eukaryotes.</title>
        <authorList>
            <person name="Spang A."/>
            <person name="Saw J.H."/>
            <person name="Jorgensen S.L."/>
            <person name="Zaremba-Niedzwiedzka K."/>
            <person name="Martijn J."/>
            <person name="Lind A.E."/>
            <person name="van Eijk R."/>
            <person name="Schleper C."/>
            <person name="Guy L."/>
            <person name="Ettema T.J."/>
        </authorList>
    </citation>
    <scope>NUCLEOTIDE SEQUENCE</scope>
</reference>